<gene>
    <name evidence="5" type="ORF">acsn021_18990</name>
</gene>
<dbReference type="SUPFAM" id="SSF49785">
    <property type="entry name" value="Galactose-binding domain-like"/>
    <property type="match status" value="1"/>
</dbReference>
<evidence type="ECO:0000256" key="4">
    <source>
        <dbReference type="ARBA" id="ARBA00023295"/>
    </source>
</evidence>
<dbReference type="GO" id="GO:0009341">
    <property type="term" value="C:beta-galactosidase complex"/>
    <property type="evidence" value="ECO:0007669"/>
    <property type="project" value="TreeGrafter"/>
</dbReference>
<evidence type="ECO:0000313" key="6">
    <source>
        <dbReference type="Proteomes" id="UP000515561"/>
    </source>
</evidence>
<dbReference type="SUPFAM" id="SSF51445">
    <property type="entry name" value="(Trans)glycosidases"/>
    <property type="match status" value="1"/>
</dbReference>
<dbReference type="EC" id="3.2.1.23" evidence="2"/>
<dbReference type="Proteomes" id="UP000515561">
    <property type="component" value="Chromosome"/>
</dbReference>
<protein>
    <recommendedName>
        <fullName evidence="2">beta-galactosidase</fullName>
        <ecNumber evidence="2">3.2.1.23</ecNumber>
    </recommendedName>
</protein>
<dbReference type="InterPro" id="IPR017853">
    <property type="entry name" value="GH"/>
</dbReference>
<reference evidence="5 6" key="1">
    <citation type="journal article" date="2016" name="Int. J. Syst. Evol. Microbiol.">
        <title>Descriptions of Anaerotaenia torta gen. nov., sp. nov. and Anaerocolumna cellulosilytica gen. nov., sp. nov. isolated from a methanogenic reactor of cattle waste.</title>
        <authorList>
            <person name="Uek A."/>
            <person name="Ohtaki Y."/>
            <person name="Kaku N."/>
            <person name="Ueki K."/>
        </authorList>
    </citation>
    <scope>NUCLEOTIDE SEQUENCE [LARGE SCALE GENOMIC DNA]</scope>
    <source>
        <strain evidence="5 6">SN021</strain>
    </source>
</reference>
<dbReference type="InterPro" id="IPR006103">
    <property type="entry name" value="Glyco_hydro_2_cat"/>
</dbReference>
<dbReference type="PANTHER" id="PTHR46323:SF2">
    <property type="entry name" value="BETA-GALACTOSIDASE"/>
    <property type="match status" value="1"/>
</dbReference>
<sequence>MGENYYVPEGSHESFHPVLNVIDSECIKVNETKVHPLTAPSLIFSDVINLPSTTEISKKGQFQIDKGQKAHLSRVYPFTGKCYYRRRFSLPEDMTSKGLKLILERTKFTAIYFDGVLVSESYETLIPQEHILSRNATAGEHEILIAVDNHLTEYKDFPACLYNGHQFTEHTQTNWNGIMGRIYLESCQGIYEANFRLKNTGTLQNYSIEAIVDYTGATGKAEFTVDIKELGISEAYQIVLQEGKNYFDFELQLPETVHVWDEFHTNLYEVSFGITKDQVGLISQRLRTGFLKVMTKGRKILVNDKKIFLRGTIDCAIYPLTGAAPMTKEEWLKIFNRMKEYGLNHYRFHSWCPPEGAFMAADELGIYLQIELPFFAAAFTGEEGNSKEGLVTKYIYDQAVKVIDTYGNHPSFLMFAIGNEMTGELEAFDKVLAHLKTIRSDILYSQGSNNFLETPVYGTEDQYWITMRTAMGGNNIRASFSHGDLPLGHIQGLERLGTNISYENALLEVNLPIISHEIGQYETYPDINEVEKYTGVTRSTALELWKEKIKEKGRIDKCGDYLKYSGALAARCYQEDIEAIIRTEGMSGFQLLSLQDFPGQGTALIGILNSFLEEKGVVSPEEFRRFCDARVLFAKLPYYTYLEGDIIPIEAGIFNYGEASMPDSGFKISLMVEGAEISNVIKDVTAPTGQLTKLPIVELIVPKLNGPAAATILLTYRDLIKEYPVWLYPSVTKGNKDAYITSELNAAALSKLEEGKNVVLFSDSLPDSIEAGFTTDFWSYPMFKSICESKNRKPAPGTMGLVIDNTHKALELFPTEKFASWQWQQIITKAKPVILDKEEEYQLIVEVIDNFERGHTLGLLYEKKYKNGTLLVCTADLPKHLEVPEIRQLYFSILNYV</sequence>
<dbReference type="AlphaFoldDB" id="A0A6S6R4J8"/>
<dbReference type="KEGG" id="acel:acsn021_18990"/>
<organism evidence="5 6">
    <name type="scientific">Anaerocolumna cellulosilytica</name>
    <dbReference type="NCBI Taxonomy" id="433286"/>
    <lineage>
        <taxon>Bacteria</taxon>
        <taxon>Bacillati</taxon>
        <taxon>Bacillota</taxon>
        <taxon>Clostridia</taxon>
        <taxon>Lachnospirales</taxon>
        <taxon>Lachnospiraceae</taxon>
        <taxon>Anaerocolumna</taxon>
    </lineage>
</organism>
<evidence type="ECO:0000256" key="1">
    <source>
        <dbReference type="ARBA" id="ARBA00001412"/>
    </source>
</evidence>
<evidence type="ECO:0000256" key="2">
    <source>
        <dbReference type="ARBA" id="ARBA00012756"/>
    </source>
</evidence>
<evidence type="ECO:0000256" key="3">
    <source>
        <dbReference type="ARBA" id="ARBA00022801"/>
    </source>
</evidence>
<evidence type="ECO:0000313" key="5">
    <source>
        <dbReference type="EMBL" id="BCJ94330.1"/>
    </source>
</evidence>
<dbReference type="InterPro" id="IPR050347">
    <property type="entry name" value="Bact_Beta-galactosidase"/>
</dbReference>
<keyword evidence="4" id="KW-0326">Glycosidase</keyword>
<keyword evidence="6" id="KW-1185">Reference proteome</keyword>
<accession>A0A6S6R4J8</accession>
<proteinExistence type="predicted"/>
<dbReference type="PANTHER" id="PTHR46323">
    <property type="entry name" value="BETA-GALACTOSIDASE"/>
    <property type="match status" value="1"/>
</dbReference>
<dbReference type="EMBL" id="AP023367">
    <property type="protein sequence ID" value="BCJ94330.1"/>
    <property type="molecule type" value="Genomic_DNA"/>
</dbReference>
<dbReference type="RefSeq" id="WP_184091083.1">
    <property type="nucleotide sequence ID" value="NZ_AP023367.1"/>
</dbReference>
<dbReference type="Gene3D" id="3.20.20.80">
    <property type="entry name" value="Glycosidases"/>
    <property type="match status" value="1"/>
</dbReference>
<name>A0A6S6R4J8_9FIRM</name>
<comment type="catalytic activity">
    <reaction evidence="1">
        <text>Hydrolysis of terminal non-reducing beta-D-galactose residues in beta-D-galactosides.</text>
        <dbReference type="EC" id="3.2.1.23"/>
    </reaction>
</comment>
<dbReference type="InterPro" id="IPR008979">
    <property type="entry name" value="Galactose-bd-like_sf"/>
</dbReference>
<dbReference type="Pfam" id="PF02836">
    <property type="entry name" value="Glyco_hydro_2_C"/>
    <property type="match status" value="1"/>
</dbReference>
<dbReference type="GO" id="GO:0004565">
    <property type="term" value="F:beta-galactosidase activity"/>
    <property type="evidence" value="ECO:0007669"/>
    <property type="project" value="UniProtKB-EC"/>
</dbReference>
<keyword evidence="3" id="KW-0378">Hydrolase</keyword>
<dbReference type="Gene3D" id="2.60.120.260">
    <property type="entry name" value="Galactose-binding domain-like"/>
    <property type="match status" value="1"/>
</dbReference>
<dbReference type="GO" id="GO:0005990">
    <property type="term" value="P:lactose catabolic process"/>
    <property type="evidence" value="ECO:0007669"/>
    <property type="project" value="TreeGrafter"/>
</dbReference>